<evidence type="ECO:0008006" key="3">
    <source>
        <dbReference type="Google" id="ProtNLM"/>
    </source>
</evidence>
<protein>
    <recommendedName>
        <fullName evidence="3">F-box domain-containing protein</fullName>
    </recommendedName>
</protein>
<keyword evidence="2" id="KW-1185">Reference proteome</keyword>
<dbReference type="Proteomes" id="UP000521872">
    <property type="component" value="Unassembled WGS sequence"/>
</dbReference>
<evidence type="ECO:0000313" key="1">
    <source>
        <dbReference type="EMBL" id="KAF4616856.1"/>
    </source>
</evidence>
<dbReference type="InterPro" id="IPR036047">
    <property type="entry name" value="F-box-like_dom_sf"/>
</dbReference>
<sequence>MACADCEHAIHPIPLDSVATCPNEEGCTTCAQAVELEMQVVGTMESLKNLLRKLSAQRQVVNHAHSSIIHKMPVEMMSQIFTFVTHPPMPVHSKVLPHHSVPMKLGQVCKAWRSIAWSTPSVWTQLTVDLELSCTPLRVQYVGEFLARAKKRDIALSLCLNSDIFAPTYTLDMYRPLFKQIAIFSQRYTCLTLNMPEPLLELFCSMIPSFRRVYEFDVCCYPDRLLDFMTINPSHYRWKHLTVLRLEGVTVTQCVKFVQSAPRLEVATFLRVIWKNDMPAPALGTLQHITHKYLSILIVRVSKNDTVPAHNLFSYLTLPRLTFLDYSVSTRDQALYQWQQVERLRDDEFLGFVKRSAGRLEYLQVRGVGWNYDFLASVLREAPSITHLGVYSRCTIGNESIANSLLDHLACTVIQPEEELYLALLLAPRLRHLTFYSERSSSPKISWDLVSKCFGHASNHQPARAACRRLKSVVVQCHGDQYQRNDPYIDKDSLLRLIELRKAGAKIAYWFTGHESDCSSDFFVASMKFHGLNEETRGEEATVVITQ</sequence>
<dbReference type="SUPFAM" id="SSF81383">
    <property type="entry name" value="F-box domain"/>
    <property type="match status" value="1"/>
</dbReference>
<accession>A0A8H4VN70</accession>
<reference evidence="1 2" key="1">
    <citation type="submission" date="2019-12" db="EMBL/GenBank/DDBJ databases">
        <authorList>
            <person name="Floudas D."/>
            <person name="Bentzer J."/>
            <person name="Ahren D."/>
            <person name="Johansson T."/>
            <person name="Persson P."/>
            <person name="Tunlid A."/>
        </authorList>
    </citation>
    <scope>NUCLEOTIDE SEQUENCE [LARGE SCALE GENOMIC DNA]</scope>
    <source>
        <strain evidence="1 2">CBS 102.39</strain>
    </source>
</reference>
<evidence type="ECO:0000313" key="2">
    <source>
        <dbReference type="Proteomes" id="UP000521872"/>
    </source>
</evidence>
<dbReference type="EMBL" id="JAACJL010000031">
    <property type="protein sequence ID" value="KAF4616856.1"/>
    <property type="molecule type" value="Genomic_DNA"/>
</dbReference>
<organism evidence="1 2">
    <name type="scientific">Agrocybe pediades</name>
    <dbReference type="NCBI Taxonomy" id="84607"/>
    <lineage>
        <taxon>Eukaryota</taxon>
        <taxon>Fungi</taxon>
        <taxon>Dikarya</taxon>
        <taxon>Basidiomycota</taxon>
        <taxon>Agaricomycotina</taxon>
        <taxon>Agaricomycetes</taxon>
        <taxon>Agaricomycetidae</taxon>
        <taxon>Agaricales</taxon>
        <taxon>Agaricineae</taxon>
        <taxon>Strophariaceae</taxon>
        <taxon>Agrocybe</taxon>
    </lineage>
</organism>
<comment type="caution">
    <text evidence="1">The sequence shown here is derived from an EMBL/GenBank/DDBJ whole genome shotgun (WGS) entry which is preliminary data.</text>
</comment>
<dbReference type="AlphaFoldDB" id="A0A8H4VN70"/>
<proteinExistence type="predicted"/>
<gene>
    <name evidence="1" type="ORF">D9613_008748</name>
</gene>
<dbReference type="Gene3D" id="1.20.1280.50">
    <property type="match status" value="1"/>
</dbReference>
<name>A0A8H4VN70_9AGAR</name>